<keyword evidence="2" id="KW-1185">Reference proteome</keyword>
<gene>
    <name evidence="1" type="ORF">EI546_13425</name>
</gene>
<protein>
    <submittedName>
        <fullName evidence="1">Uncharacterized protein</fullName>
    </submittedName>
</protein>
<accession>A0A410G5V0</accession>
<dbReference type="RefSeq" id="WP_128251022.1">
    <property type="nucleotide sequence ID" value="NZ_CP034951.1"/>
</dbReference>
<name>A0A410G5V0_9FLAO</name>
<reference evidence="1 2" key="1">
    <citation type="submission" date="2019-01" db="EMBL/GenBank/DDBJ databases">
        <title>Complete genome sequencing of Aequorivita sp. H23M31.</title>
        <authorList>
            <person name="Bae J.-W."/>
        </authorList>
    </citation>
    <scope>NUCLEOTIDE SEQUENCE [LARGE SCALE GENOMIC DNA]</scope>
    <source>
        <strain evidence="1 2">H23M31</strain>
    </source>
</reference>
<evidence type="ECO:0000313" key="1">
    <source>
        <dbReference type="EMBL" id="QAA82657.1"/>
    </source>
</evidence>
<dbReference type="AlphaFoldDB" id="A0A410G5V0"/>
<organism evidence="1 2">
    <name type="scientific">Aequorivita ciconiae</name>
    <dbReference type="NCBI Taxonomy" id="2494375"/>
    <lineage>
        <taxon>Bacteria</taxon>
        <taxon>Pseudomonadati</taxon>
        <taxon>Bacteroidota</taxon>
        <taxon>Flavobacteriia</taxon>
        <taxon>Flavobacteriales</taxon>
        <taxon>Flavobacteriaceae</taxon>
        <taxon>Aequorivita</taxon>
    </lineage>
</organism>
<dbReference type="EMBL" id="CP034951">
    <property type="protein sequence ID" value="QAA82657.1"/>
    <property type="molecule type" value="Genomic_DNA"/>
</dbReference>
<dbReference type="Proteomes" id="UP000285517">
    <property type="component" value="Chromosome"/>
</dbReference>
<sequence length="375" mass="43941">MKYSFPFLILVTFSFFQISCLNNLEEDSNYHREAQLSENRRGYKTEENRQGPKRDTIVYYNNIDPQSGMIMSRIPLPSNWKKQNDKEFSYLGPNGIKIYNERASMYMFSNDQQTNQMYQQSGIPIQFPKSIEQVINESFVPYGNKINRKLVGKFPIPQLATWDKQYEDQKYKSLPSQKTFTVMGLEWQDPDGTKLLTVLHHFVSYDNYGGYWGVIYTILESSEGAYEKAKRQYINGLLNKQVNPQWIQKQNKKDMQIAQQSNIDHQIRMDNIKAAGERSTANHNARMATMDQNMTDWKYRQAANDRSHSQVIDNIRGTTNVSDHSTGQAYKVESGAKQYWVNDQGEYIMSDNSLYNPNQDKWVNNQNWTEFEEQN</sequence>
<dbReference type="OrthoDB" id="5496149at2"/>
<proteinExistence type="predicted"/>
<evidence type="ECO:0000313" key="2">
    <source>
        <dbReference type="Proteomes" id="UP000285517"/>
    </source>
</evidence>
<dbReference type="KEGG" id="aev:EI546_13425"/>